<dbReference type="EMBL" id="LAZR01002459">
    <property type="protein sequence ID" value="KKN29764.1"/>
    <property type="molecule type" value="Genomic_DNA"/>
</dbReference>
<accession>A0A0F9PHY7</accession>
<protein>
    <submittedName>
        <fullName evidence="1">Uncharacterized protein</fullName>
    </submittedName>
</protein>
<proteinExistence type="predicted"/>
<organism evidence="1">
    <name type="scientific">marine sediment metagenome</name>
    <dbReference type="NCBI Taxonomy" id="412755"/>
    <lineage>
        <taxon>unclassified sequences</taxon>
        <taxon>metagenomes</taxon>
        <taxon>ecological metagenomes</taxon>
    </lineage>
</organism>
<sequence length="75" mass="8409">MSREKTTAQKRNAYDIRLYVSQAIFRQLIVSQGDEILKGTVVGQFDRPLLSCLSGIATKAIMNEPRLDVVLKKKG</sequence>
<evidence type="ECO:0000313" key="1">
    <source>
        <dbReference type="EMBL" id="KKN29764.1"/>
    </source>
</evidence>
<gene>
    <name evidence="1" type="ORF">LCGC14_0840620</name>
</gene>
<dbReference type="AlphaFoldDB" id="A0A0F9PHY7"/>
<name>A0A0F9PHY7_9ZZZZ</name>
<comment type="caution">
    <text evidence="1">The sequence shown here is derived from an EMBL/GenBank/DDBJ whole genome shotgun (WGS) entry which is preliminary data.</text>
</comment>
<reference evidence="1" key="1">
    <citation type="journal article" date="2015" name="Nature">
        <title>Complex archaea that bridge the gap between prokaryotes and eukaryotes.</title>
        <authorList>
            <person name="Spang A."/>
            <person name="Saw J.H."/>
            <person name="Jorgensen S.L."/>
            <person name="Zaremba-Niedzwiedzka K."/>
            <person name="Martijn J."/>
            <person name="Lind A.E."/>
            <person name="van Eijk R."/>
            <person name="Schleper C."/>
            <person name="Guy L."/>
            <person name="Ettema T.J."/>
        </authorList>
    </citation>
    <scope>NUCLEOTIDE SEQUENCE</scope>
</reference>